<organism evidence="2 3">
    <name type="scientific">Pseudomonas fluorescens</name>
    <dbReference type="NCBI Taxonomy" id="294"/>
    <lineage>
        <taxon>Bacteria</taxon>
        <taxon>Pseudomonadati</taxon>
        <taxon>Pseudomonadota</taxon>
        <taxon>Gammaproteobacteria</taxon>
        <taxon>Pseudomonadales</taxon>
        <taxon>Pseudomonadaceae</taxon>
        <taxon>Pseudomonas</taxon>
    </lineage>
</organism>
<feature type="transmembrane region" description="Helical" evidence="1">
    <location>
        <begin position="38"/>
        <end position="55"/>
    </location>
</feature>
<evidence type="ECO:0000256" key="1">
    <source>
        <dbReference type="SAM" id="Phobius"/>
    </source>
</evidence>
<accession>A0A5E6VDT9</accession>
<feature type="transmembrane region" description="Helical" evidence="1">
    <location>
        <begin position="293"/>
        <end position="310"/>
    </location>
</feature>
<dbReference type="EMBL" id="CABVGX010000037">
    <property type="protein sequence ID" value="VVN15920.1"/>
    <property type="molecule type" value="Genomic_DNA"/>
</dbReference>
<dbReference type="RefSeq" id="WP_150581997.1">
    <property type="nucleotide sequence ID" value="NZ_CABVGX010000037.1"/>
</dbReference>
<sequence>MDNTLHNGQDQRLTKDYILVTVAAAAYLLHMLRNITELYAVIPLVISATCCLFYLSKKIKVDSTGCCALIIFILIYFLPIFYSFLWYPNESYMVSFGRYLYIIPFVFLCIYAISNIAVFLYLLKLYSAFIVLGGFSIFYQIVFGPISWFPDASEREGLVRFSSLAGSLTAYGIFAGLALPIIYFIFENKFIRLFSLFTVLIAMLCTLQKAAIVNIALFLIFLFLSGAVINKLKIIGFVVFILPIAVFTFYYLDVSYVVATVDNILRLKEGSGASDVSFSQSILDRMWLLPSQLYNLHGLEGMIYGVGMVGGSGTLGFPEYPMAHNGVFDLLFIGGILNLLAFSAMVFFVLFRLKKLKRYCSPYGFPLKVLKVSLFVYLLLLVNMIFAGPLHVQPYGGVMFYAITVFICLRREEIKKFALGTHT</sequence>
<dbReference type="Proteomes" id="UP000325607">
    <property type="component" value="Unassembled WGS sequence"/>
</dbReference>
<proteinExistence type="predicted"/>
<feature type="transmembrane region" description="Helical" evidence="1">
    <location>
        <begin position="234"/>
        <end position="259"/>
    </location>
</feature>
<evidence type="ECO:0000313" key="3">
    <source>
        <dbReference type="Proteomes" id="UP000325607"/>
    </source>
</evidence>
<feature type="transmembrane region" description="Helical" evidence="1">
    <location>
        <begin position="129"/>
        <end position="148"/>
    </location>
</feature>
<feature type="transmembrane region" description="Helical" evidence="1">
    <location>
        <begin position="365"/>
        <end position="386"/>
    </location>
</feature>
<evidence type="ECO:0008006" key="4">
    <source>
        <dbReference type="Google" id="ProtNLM"/>
    </source>
</evidence>
<feature type="transmembrane region" description="Helical" evidence="1">
    <location>
        <begin position="392"/>
        <end position="409"/>
    </location>
</feature>
<feature type="transmembrane region" description="Helical" evidence="1">
    <location>
        <begin position="168"/>
        <end position="186"/>
    </location>
</feature>
<evidence type="ECO:0000313" key="2">
    <source>
        <dbReference type="EMBL" id="VVN15920.1"/>
    </source>
</evidence>
<protein>
    <recommendedName>
        <fullName evidence="4">O-antigen ligase domain-containing protein</fullName>
    </recommendedName>
</protein>
<feature type="transmembrane region" description="Helical" evidence="1">
    <location>
        <begin position="67"/>
        <end position="87"/>
    </location>
</feature>
<feature type="transmembrane region" description="Helical" evidence="1">
    <location>
        <begin position="193"/>
        <end position="222"/>
    </location>
</feature>
<keyword evidence="1" id="KW-1133">Transmembrane helix</keyword>
<feature type="transmembrane region" description="Helical" evidence="1">
    <location>
        <begin position="99"/>
        <end position="122"/>
    </location>
</feature>
<gene>
    <name evidence="2" type="ORF">PS645_04044</name>
</gene>
<reference evidence="2 3" key="1">
    <citation type="submission" date="2019-09" db="EMBL/GenBank/DDBJ databases">
        <authorList>
            <person name="Chandra G."/>
            <person name="Truman W A."/>
        </authorList>
    </citation>
    <scope>NUCLEOTIDE SEQUENCE [LARGE SCALE GENOMIC DNA]</scope>
    <source>
        <strain evidence="2">PS645</strain>
    </source>
</reference>
<dbReference type="AlphaFoldDB" id="A0A5E6VDT9"/>
<keyword evidence="1" id="KW-0472">Membrane</keyword>
<feature type="transmembrane region" description="Helical" evidence="1">
    <location>
        <begin position="330"/>
        <end position="353"/>
    </location>
</feature>
<name>A0A5E6VDT9_PSEFL</name>
<dbReference type="OrthoDB" id="7033670at2"/>
<keyword evidence="1" id="KW-0812">Transmembrane</keyword>